<dbReference type="PRINTS" id="PR00929">
    <property type="entry name" value="ATHOOK"/>
</dbReference>
<feature type="compositionally biased region" description="Basic residues" evidence="1">
    <location>
        <begin position="964"/>
        <end position="973"/>
    </location>
</feature>
<dbReference type="GO" id="GO:0003677">
    <property type="term" value="F:DNA binding"/>
    <property type="evidence" value="ECO:0007669"/>
    <property type="project" value="InterPro"/>
</dbReference>
<evidence type="ECO:0008006" key="4">
    <source>
        <dbReference type="Google" id="ProtNLM"/>
    </source>
</evidence>
<organism evidence="2 3">
    <name type="scientific">Trichoderma harzianum</name>
    <name type="common">Hypocrea lixii</name>
    <dbReference type="NCBI Taxonomy" id="5544"/>
    <lineage>
        <taxon>Eukaryota</taxon>
        <taxon>Fungi</taxon>
        <taxon>Dikarya</taxon>
        <taxon>Ascomycota</taxon>
        <taxon>Pezizomycotina</taxon>
        <taxon>Sordariomycetes</taxon>
        <taxon>Hypocreomycetidae</taxon>
        <taxon>Hypocreales</taxon>
        <taxon>Hypocreaceae</taxon>
        <taxon>Trichoderma</taxon>
    </lineage>
</organism>
<reference evidence="3" key="1">
    <citation type="journal article" date="2015" name="Genome Announc.">
        <title>Draft whole-genome sequence of the biocontrol agent Trichoderma harzianum T6776.</title>
        <authorList>
            <person name="Baroncelli R."/>
            <person name="Piaggeschi G."/>
            <person name="Fiorini L."/>
            <person name="Bertolini E."/>
            <person name="Zapparata A."/>
            <person name="Pe M.E."/>
            <person name="Sarrocco S."/>
            <person name="Vannacci G."/>
        </authorList>
    </citation>
    <scope>NUCLEOTIDE SEQUENCE [LARGE SCALE GENOMIC DNA]</scope>
    <source>
        <strain evidence="3">T6776</strain>
    </source>
</reference>
<dbReference type="InterPro" id="IPR017956">
    <property type="entry name" value="AT_hook_DNA-bd_motif"/>
</dbReference>
<feature type="region of interest" description="Disordered" evidence="1">
    <location>
        <begin position="74"/>
        <end position="93"/>
    </location>
</feature>
<evidence type="ECO:0000256" key="1">
    <source>
        <dbReference type="SAM" id="MobiDB-lite"/>
    </source>
</evidence>
<feature type="compositionally biased region" description="Polar residues" evidence="1">
    <location>
        <begin position="213"/>
        <end position="227"/>
    </location>
</feature>
<feature type="compositionally biased region" description="Low complexity" evidence="1">
    <location>
        <begin position="74"/>
        <end position="85"/>
    </location>
</feature>
<dbReference type="OrthoDB" id="4899715at2759"/>
<feature type="compositionally biased region" description="Acidic residues" evidence="1">
    <location>
        <begin position="338"/>
        <end position="348"/>
    </location>
</feature>
<feature type="compositionally biased region" description="Acidic residues" evidence="1">
    <location>
        <begin position="1088"/>
        <end position="1099"/>
    </location>
</feature>
<sequence length="1223" mass="131831">MDFNPMDEDTPLRDYWQTTDDLGTEDAATIASLATQVLQSKSGCEYGDGMGMGMGVGVGMEGNEPGVVADYMYSESRSSPQSQYSTTHPTGPAESFQGLMDDHDRGVQMLDENAASEYDFEPEARGHEASHVHGIDEPTMLSREQYAPETFRSTLLSVAAEVDVTNQSSYSHEIEMSAAMTASRVVNGVLRRSYAGTPTEEVVNLQALQSRAPQLTPPISESRSVSVETPDYGEQEKEPTMETEDQQVDDEPEDTPMTKDDEGEDGEEGERGEGEEIEEDETEDVEGDEREEFEREAGEEDEGGERVQGEERETSEDEGDKKEDELGETEGDKSGETEKDEMVEEEPTPDTGAQQQLITESNERPAVDDEELPPLEQTPRKRGRSRRSDAAEAPPALTAEQPTAAQIAEHEKDTHAENEEVESAVTDGADPNRAEEMPAGRRRGRPRRSEISEPATATAPTLAKRGPGRPPKATDAELTLEAAPAAGIRGRPRRKSMVNATQLATIARELSAAEAPTATTPRKSSMVDAATQTSSGPTQPPVAEIIRTEVPSGRRGRPRKSDVLDTAQAATTADQEVATTLGTSANAAPTRTSSKRGRPRKSDMTDATQASTEELEQPTVEVAETGAPSGRRGRPRKSDAAAIEAREAAVSAPRSSSRRGRPRKSDAMGAAQVSTEEIEPEEVAAVVAVPRSSSRRGRPRKSDTMEVTQEFTEEVEPIAVEVSTIAKPALSKRGRRRKSDAMSAAQASTKELESLAVEASMNATPVLSKRGRPRKSDAMGEAQASTEEVEPEEVEPLAVEASMTAATAPSKRGRPPKRAALNATPTSTEELQLSSAEAPATTTTPAPSKRGRRRKSDVMEATPAEVPTHEAPLAVDEAPIITTPASGGLPSQASVKTSTTTPGRRGRLPKGVVPLLPTEIETLQTEDDIWAVDSPPSQSIGRRGRPLGQVDTLEERDGSPSPLPKKRRGRGRPPKSESLLPADLPSATVKPGLGTGAQQAEPQEPSTPLDDVSKDLDVGETASTPAQEDMEATPVRKRGRPKAAAVDKPLPVTDMLVITSEKKRGRPSRVIANIDSAEEQGQPVQPEVQEEEEEEEEEEPAAKRRRTSNDVTMEDAVDEEETQGNAQEDELPNVRDLGDAVAANGTRRKRSSVTWAQPLTSSLTSPQTGRRLRLSGVMLGESTKTKQVEQPTAAPPMPKTLYDMISDGRRMGRQKTYGKRSKK</sequence>
<gene>
    <name evidence="2" type="ORF">THAR02_00004</name>
</gene>
<feature type="compositionally biased region" description="Polar residues" evidence="1">
    <location>
        <begin position="823"/>
        <end position="833"/>
    </location>
</feature>
<feature type="compositionally biased region" description="Basic and acidic residues" evidence="1">
    <location>
        <begin position="319"/>
        <end position="337"/>
    </location>
</feature>
<feature type="compositionally biased region" description="Acidic residues" evidence="1">
    <location>
        <begin position="241"/>
        <end position="254"/>
    </location>
</feature>
<feature type="region of interest" description="Disordered" evidence="1">
    <location>
        <begin position="510"/>
        <end position="710"/>
    </location>
</feature>
<feature type="compositionally biased region" description="Basic residues" evidence="1">
    <location>
        <begin position="1211"/>
        <end position="1223"/>
    </location>
</feature>
<feature type="compositionally biased region" description="Acidic residues" evidence="1">
    <location>
        <begin position="1112"/>
        <end position="1131"/>
    </location>
</feature>
<feature type="compositionally biased region" description="Polar residues" evidence="1">
    <location>
        <begin position="351"/>
        <end position="360"/>
    </location>
</feature>
<feature type="compositionally biased region" description="Low complexity" evidence="1">
    <location>
        <begin position="565"/>
        <end position="580"/>
    </location>
</feature>
<accession>A0A0F9XSS5</accession>
<feature type="compositionally biased region" description="Basic and acidic residues" evidence="1">
    <location>
        <begin position="408"/>
        <end position="418"/>
    </location>
</feature>
<feature type="compositionally biased region" description="Basic and acidic residues" evidence="1">
    <location>
        <begin position="430"/>
        <end position="439"/>
    </location>
</feature>
<feature type="region of interest" description="Disordered" evidence="1">
    <location>
        <begin position="731"/>
        <end position="1223"/>
    </location>
</feature>
<protein>
    <recommendedName>
        <fullName evidence="4">AT hook domain-containing protein</fullName>
    </recommendedName>
</protein>
<dbReference type="AlphaFoldDB" id="A0A0F9XSS5"/>
<dbReference type="EMBL" id="JOKZ01000001">
    <property type="protein sequence ID" value="KKP07796.1"/>
    <property type="molecule type" value="Genomic_DNA"/>
</dbReference>
<proteinExistence type="predicted"/>
<evidence type="ECO:0000313" key="3">
    <source>
        <dbReference type="Proteomes" id="UP000034112"/>
    </source>
</evidence>
<dbReference type="Proteomes" id="UP000034112">
    <property type="component" value="Unassembled WGS sequence"/>
</dbReference>
<dbReference type="SMART" id="SM00384">
    <property type="entry name" value="AT_hook"/>
    <property type="match status" value="13"/>
</dbReference>
<feature type="region of interest" description="Disordered" evidence="1">
    <location>
        <begin position="213"/>
        <end position="497"/>
    </location>
</feature>
<evidence type="ECO:0000313" key="2">
    <source>
        <dbReference type="EMBL" id="KKP07796.1"/>
    </source>
</evidence>
<dbReference type="OMA" id="MYSESRS"/>
<feature type="compositionally biased region" description="Basic and acidic residues" evidence="1">
    <location>
        <begin position="636"/>
        <end position="647"/>
    </location>
</feature>
<feature type="compositionally biased region" description="Polar residues" evidence="1">
    <location>
        <begin position="581"/>
        <end position="592"/>
    </location>
</feature>
<comment type="caution">
    <text evidence="2">The sequence shown here is derived from an EMBL/GenBank/DDBJ whole genome shotgun (WGS) entry which is preliminary data.</text>
</comment>
<feature type="compositionally biased region" description="Acidic residues" evidence="1">
    <location>
        <begin position="275"/>
        <end position="291"/>
    </location>
</feature>
<feature type="compositionally biased region" description="Polar residues" evidence="1">
    <location>
        <begin position="883"/>
        <end position="902"/>
    </location>
</feature>
<feature type="compositionally biased region" description="Polar residues" evidence="1">
    <location>
        <begin position="1152"/>
        <end position="1168"/>
    </location>
</feature>
<name>A0A0F9XSS5_TRIHA</name>
<feature type="compositionally biased region" description="Low complexity" evidence="1">
    <location>
        <begin position="834"/>
        <end position="848"/>
    </location>
</feature>
<feature type="compositionally biased region" description="Low complexity" evidence="1">
    <location>
        <begin position="683"/>
        <end position="692"/>
    </location>
</feature>
<feature type="compositionally biased region" description="Polar residues" evidence="1">
    <location>
        <begin position="996"/>
        <end position="1006"/>
    </location>
</feature>